<keyword evidence="9" id="KW-1185">Reference proteome</keyword>
<dbReference type="SMART" id="SM00339">
    <property type="entry name" value="FH"/>
    <property type="match status" value="1"/>
</dbReference>
<feature type="compositionally biased region" description="Acidic residues" evidence="5">
    <location>
        <begin position="1003"/>
        <end position="1014"/>
    </location>
</feature>
<dbReference type="STRING" id="1109443.G4TEP2"/>
<dbReference type="Proteomes" id="UP000007148">
    <property type="component" value="Unassembled WGS sequence"/>
</dbReference>
<dbReference type="OrthoDB" id="10264306at2759"/>
<dbReference type="GO" id="GO:0005634">
    <property type="term" value="C:nucleus"/>
    <property type="evidence" value="ECO:0007669"/>
    <property type="project" value="UniProtKB-SubCell"/>
</dbReference>
<dbReference type="InterPro" id="IPR000253">
    <property type="entry name" value="FHA_dom"/>
</dbReference>
<dbReference type="SUPFAM" id="SSF46785">
    <property type="entry name" value="Winged helix' DNA-binding domain"/>
    <property type="match status" value="1"/>
</dbReference>
<evidence type="ECO:0000256" key="5">
    <source>
        <dbReference type="SAM" id="MobiDB-lite"/>
    </source>
</evidence>
<dbReference type="Pfam" id="PF00250">
    <property type="entry name" value="Forkhead"/>
    <property type="match status" value="1"/>
</dbReference>
<evidence type="ECO:0000256" key="3">
    <source>
        <dbReference type="ARBA" id="ARBA00023242"/>
    </source>
</evidence>
<feature type="region of interest" description="Disordered" evidence="5">
    <location>
        <begin position="1121"/>
        <end position="1167"/>
    </location>
</feature>
<dbReference type="InParanoid" id="G4TEP2"/>
<sequence>MDATGASLYPQSLVRGHLQLLSQTVFGNTHSDSPSSRESEVQLRAARSAILSYFEAPESEYVCIFTANCTGALKLVGESYPFTSNGRFVLAEDSHNSVNGIRVFAERAGASVHYVPSTRFGGFDEMSMQEALKGSPSGASLVAITGQSNVTGYRPRLVEVVSSAKKAGYDVLLDAAALASTAPISLGSTSDKGKGLRGRVDAMAISFYKMFGYPTGVGALIARKDFLERLRKPWFAGGTVEVVGFPTGVTETAVQWERFEEGTTNYTSISAIPRGLGILSPFVKGKDPVLPLRLSALHKWLHRALQSIVHSTGLPVVHILTMDPEHINPQSDSMGYILSMTFHNRYGIRIPNCVVSQRADKCGLSLRTGCVCNPGGVIAIMNLRDKLWMLEGGLRYQEIEARMGVDAGVVRLSLGITSSFRDVFETAQFVSTFVEASGIALLSRLSALETALTSTTLLYYIITAMDASAALAEALMVPPIISEIDTAGLALLSQVLMDEPADSADAIISMPLPEPLPPEKDTLNVAKPIGSEEKEHITVVTAETTEPLAFEPISGLLPPATLEDVGDLAAKDEFPVEESLGDEKMAKNPLSTLPAAQGGDIAAYFALEFLDLQYIYYLQRSSVSLGRSSNDSSGTAADIDLGPLKNISRLHARIEYEEELERFVLAVVGRNGAFVDGNWYGPGKRIPLGNGNTPSASGDGNVENDMDNEVPALDSAVTTGVVIPEHEPDEEDDLALDEENAALDQMEFYRSLSGKGKGKGKGKAPTAPPKRGRGRPRKSSTATKVKPAPASSYTYDDEEEVDLRAADMDDFESEIDDEDDRDGDFVPKRTKSGGRRRGGLGKVKSGTTARAVRTSVDAVEVKDEEMSDAEIDQLDEADELQENDAGTEALSPTAEKKSAPKRKRELVDLDFEDVPLGKRRRTASSSAPTEANKAPKQPKGRKKGSSKPEMKSLFTTTPAPLPSASAAANAENGEADLGDKAKGGKKGKAIAKKGKKTTGNGTEDQDELKEDESESKEVKEEPKPTGPPPPKPPFTYPLLCYRALKALNGKAPYRAITKWLETEYPYFAAATRDGKDGWENSTRHTLSSHRAFIKIDRKPEERGKGCFWSFDPEFEEQFKDQWRASESQARNPRPGPRPPNPPPPFQGAPGMYPRPPFPGPPPMGWQGVTPPHLMPGYRPMPPGVPGPAYPYSSMPRPPGMMPHPLGPHPPPMRPMMGPPPLGGPIPPGASAAAAKARAPKKSKAALGAAFSRAPLIRPGLGGVPSKPGESSTGDGGVDELVLRGEHIIRMATRAAKDELLGRAPPGMGIAVATGGWGVGGFPPPIPVHGAKGPGKHPISNARPTASQKIKFVLSEPPPEAPVPMAPPVPMNQAKPDASDGGEKEKPVPRPLVVPLLFFSGTLYINPKAYSQLDEEDVTKMNGMTFADAMAHVMAKCAPIPAPSRTPAPNTKVSGDKDEEKEEDEDEASQSPIVDSPADDGE</sequence>
<dbReference type="InterPro" id="IPR000192">
    <property type="entry name" value="Aminotrans_V_dom"/>
</dbReference>
<dbReference type="CDD" id="cd00059">
    <property type="entry name" value="FH_FOX"/>
    <property type="match status" value="1"/>
</dbReference>
<dbReference type="PROSITE" id="PS50006">
    <property type="entry name" value="FHA_DOMAIN"/>
    <property type="match status" value="1"/>
</dbReference>
<feature type="region of interest" description="Disordered" evidence="5">
    <location>
        <begin position="1356"/>
        <end position="1387"/>
    </location>
</feature>
<evidence type="ECO:0000259" key="7">
    <source>
        <dbReference type="PROSITE" id="PS50039"/>
    </source>
</evidence>
<dbReference type="PANTHER" id="PTHR14237:SF80">
    <property type="entry name" value="MOLYBDENUM COFACTOR SULFURASE"/>
    <property type="match status" value="1"/>
</dbReference>
<dbReference type="InterPro" id="IPR036390">
    <property type="entry name" value="WH_DNA-bd_sf"/>
</dbReference>
<feature type="compositionally biased region" description="Basic residues" evidence="5">
    <location>
        <begin position="983"/>
        <end position="996"/>
    </location>
</feature>
<dbReference type="Pfam" id="PF00266">
    <property type="entry name" value="Aminotran_5"/>
    <property type="match status" value="1"/>
</dbReference>
<evidence type="ECO:0000259" key="6">
    <source>
        <dbReference type="PROSITE" id="PS50006"/>
    </source>
</evidence>
<evidence type="ECO:0000256" key="4">
    <source>
        <dbReference type="PROSITE-ProRule" id="PRU00089"/>
    </source>
</evidence>
<feature type="domain" description="FHA" evidence="6">
    <location>
        <begin position="623"/>
        <end position="680"/>
    </location>
</feature>
<dbReference type="Gene3D" id="3.90.1150.10">
    <property type="entry name" value="Aspartate Aminotransferase, domain 1"/>
    <property type="match status" value="1"/>
</dbReference>
<feature type="compositionally biased region" description="Pro residues" evidence="5">
    <location>
        <begin position="1133"/>
        <end position="1163"/>
    </location>
</feature>
<feature type="compositionally biased region" description="Acidic residues" evidence="5">
    <location>
        <begin position="808"/>
        <end position="822"/>
    </location>
</feature>
<dbReference type="SUPFAM" id="SSF53383">
    <property type="entry name" value="PLP-dependent transferases"/>
    <property type="match status" value="1"/>
</dbReference>
<comment type="caution">
    <text evidence="8">The sequence shown here is derived from an EMBL/GenBank/DDBJ whole genome shotgun (WGS) entry which is preliminary data.</text>
</comment>
<protein>
    <submittedName>
        <fullName evidence="8">Related to molybdenum cofactor sulfurase</fullName>
    </submittedName>
</protein>
<dbReference type="Gene3D" id="1.10.10.10">
    <property type="entry name" value="Winged helix-like DNA-binding domain superfamily/Winged helix DNA-binding domain"/>
    <property type="match status" value="1"/>
</dbReference>
<dbReference type="GO" id="GO:0006357">
    <property type="term" value="P:regulation of transcription by RNA polymerase II"/>
    <property type="evidence" value="ECO:0007669"/>
    <property type="project" value="UniProtKB-ARBA"/>
</dbReference>
<evidence type="ECO:0000256" key="1">
    <source>
        <dbReference type="ARBA" id="ARBA00004123"/>
    </source>
</evidence>
<dbReference type="InterPro" id="IPR000637">
    <property type="entry name" value="HMGI/Y_DNA-bd_CS"/>
</dbReference>
<dbReference type="GO" id="GO:0008265">
    <property type="term" value="F:molybdenum cofactor sulfurtransferase activity"/>
    <property type="evidence" value="ECO:0007669"/>
    <property type="project" value="TreeGrafter"/>
</dbReference>
<evidence type="ECO:0000313" key="9">
    <source>
        <dbReference type="Proteomes" id="UP000007148"/>
    </source>
</evidence>
<dbReference type="PROSITE" id="PS50039">
    <property type="entry name" value="FORK_HEAD_3"/>
    <property type="match status" value="1"/>
</dbReference>
<dbReference type="InterPro" id="IPR015421">
    <property type="entry name" value="PyrdxlP-dep_Trfase_major"/>
</dbReference>
<feature type="compositionally biased region" description="Acidic residues" evidence="5">
    <location>
        <begin position="862"/>
        <end position="882"/>
    </location>
</feature>
<name>G4TEP2_SERID</name>
<dbReference type="EMBL" id="CAFZ01000063">
    <property type="protein sequence ID" value="CCA69781.1"/>
    <property type="molecule type" value="Genomic_DNA"/>
</dbReference>
<gene>
    <name evidence="8" type="ORF">PIIN_03721</name>
</gene>
<feature type="region of interest" description="Disordered" evidence="5">
    <location>
        <begin position="751"/>
        <end position="1033"/>
    </location>
</feature>
<dbReference type="SUPFAM" id="SSF49879">
    <property type="entry name" value="SMAD/FHA domain"/>
    <property type="match status" value="1"/>
</dbReference>
<proteinExistence type="predicted"/>
<feature type="compositionally biased region" description="Pro residues" evidence="5">
    <location>
        <begin position="1356"/>
        <end position="1369"/>
    </location>
</feature>
<dbReference type="SMART" id="SM00240">
    <property type="entry name" value="FHA"/>
    <property type="match status" value="1"/>
</dbReference>
<evidence type="ECO:0000256" key="2">
    <source>
        <dbReference type="ARBA" id="ARBA00023125"/>
    </source>
</evidence>
<dbReference type="Pfam" id="PF00498">
    <property type="entry name" value="FHA"/>
    <property type="match status" value="1"/>
</dbReference>
<dbReference type="PANTHER" id="PTHR14237">
    <property type="entry name" value="MOLYBDOPTERIN COFACTOR SULFURASE MOSC"/>
    <property type="match status" value="1"/>
</dbReference>
<dbReference type="Gene3D" id="3.40.640.10">
    <property type="entry name" value="Type I PLP-dependent aspartate aminotransferase-like (Major domain)"/>
    <property type="match status" value="1"/>
</dbReference>
<dbReference type="Gene3D" id="2.60.200.20">
    <property type="match status" value="1"/>
</dbReference>
<dbReference type="InterPro" id="IPR008984">
    <property type="entry name" value="SMAD_FHA_dom_sf"/>
</dbReference>
<comment type="subcellular location">
    <subcellularLocation>
        <location evidence="1 4">Nucleus</location>
    </subcellularLocation>
</comment>
<feature type="DNA-binding region" description="Fork-head" evidence="4">
    <location>
        <begin position="1031"/>
        <end position="1124"/>
    </location>
</feature>
<feature type="compositionally biased region" description="Basic residues" evidence="5">
    <location>
        <begin position="936"/>
        <end position="945"/>
    </location>
</feature>
<keyword evidence="3 4" id="KW-0539">Nucleus</keyword>
<feature type="compositionally biased region" description="Basic and acidic residues" evidence="5">
    <location>
        <begin position="1376"/>
        <end position="1387"/>
    </location>
</feature>
<dbReference type="GO" id="GO:0043545">
    <property type="term" value="P:molybdopterin cofactor metabolic process"/>
    <property type="evidence" value="ECO:0007669"/>
    <property type="project" value="TreeGrafter"/>
</dbReference>
<feature type="domain" description="Fork-head" evidence="7">
    <location>
        <begin position="1031"/>
        <end position="1124"/>
    </location>
</feature>
<dbReference type="InterPro" id="IPR015422">
    <property type="entry name" value="PyrdxlP-dep_Trfase_small"/>
</dbReference>
<feature type="compositionally biased region" description="Low complexity" evidence="5">
    <location>
        <begin position="962"/>
        <end position="972"/>
    </location>
</feature>
<reference evidence="8 9" key="1">
    <citation type="journal article" date="2011" name="PLoS Pathog.">
        <title>Endophytic Life Strategies Decoded by Genome and Transcriptome Analyses of the Mutualistic Root Symbiont Piriformospora indica.</title>
        <authorList>
            <person name="Zuccaro A."/>
            <person name="Lahrmann U."/>
            <person name="Guldener U."/>
            <person name="Langen G."/>
            <person name="Pfiffi S."/>
            <person name="Biedenkopf D."/>
            <person name="Wong P."/>
            <person name="Samans B."/>
            <person name="Grimm C."/>
            <person name="Basiewicz M."/>
            <person name="Murat C."/>
            <person name="Martin F."/>
            <person name="Kogel K.H."/>
        </authorList>
    </citation>
    <scope>NUCLEOTIDE SEQUENCE [LARGE SCALE GENOMIC DNA]</scope>
    <source>
        <strain evidence="8 9">DSM 11827</strain>
    </source>
</reference>
<feature type="region of interest" description="Disordered" evidence="5">
    <location>
        <begin position="684"/>
        <end position="706"/>
    </location>
</feature>
<feature type="region of interest" description="Disordered" evidence="5">
    <location>
        <begin position="1438"/>
        <end position="1481"/>
    </location>
</feature>
<dbReference type="InterPro" id="IPR015424">
    <property type="entry name" value="PyrdxlP-dep_Trfase"/>
</dbReference>
<dbReference type="InterPro" id="IPR001766">
    <property type="entry name" value="Fork_head_dom"/>
</dbReference>
<dbReference type="GO" id="GO:0003700">
    <property type="term" value="F:DNA-binding transcription factor activity"/>
    <property type="evidence" value="ECO:0007669"/>
    <property type="project" value="InterPro"/>
</dbReference>
<dbReference type="PRINTS" id="PR00053">
    <property type="entry name" value="FORKHEAD"/>
</dbReference>
<dbReference type="eggNOG" id="KOG2294">
    <property type="taxonomic scope" value="Eukaryota"/>
</dbReference>
<accession>G4TEP2</accession>
<dbReference type="InterPro" id="IPR036388">
    <property type="entry name" value="WH-like_DNA-bd_sf"/>
</dbReference>
<dbReference type="GO" id="GO:0043565">
    <property type="term" value="F:sequence-specific DNA binding"/>
    <property type="evidence" value="ECO:0007669"/>
    <property type="project" value="InterPro"/>
</dbReference>
<dbReference type="eggNOG" id="KOG2142">
    <property type="taxonomic scope" value="Eukaryota"/>
</dbReference>
<evidence type="ECO:0000313" key="8">
    <source>
        <dbReference type="EMBL" id="CCA69781.1"/>
    </source>
</evidence>
<feature type="compositionally biased region" description="Acidic residues" evidence="5">
    <location>
        <begin position="1456"/>
        <end position="1467"/>
    </location>
</feature>
<dbReference type="PROSITE" id="PS00354">
    <property type="entry name" value="HMGI_Y"/>
    <property type="match status" value="1"/>
</dbReference>
<feature type="compositionally biased region" description="Pro residues" evidence="5">
    <location>
        <begin position="1024"/>
        <end position="1033"/>
    </location>
</feature>
<keyword evidence="2 4" id="KW-0238">DNA-binding</keyword>
<dbReference type="HOGENOM" id="CLU_249634_0_0_1"/>
<organism evidence="8 9">
    <name type="scientific">Serendipita indica (strain DSM 11827)</name>
    <name type="common">Root endophyte fungus</name>
    <name type="synonym">Piriformospora indica</name>
    <dbReference type="NCBI Taxonomy" id="1109443"/>
    <lineage>
        <taxon>Eukaryota</taxon>
        <taxon>Fungi</taxon>
        <taxon>Dikarya</taxon>
        <taxon>Basidiomycota</taxon>
        <taxon>Agaricomycotina</taxon>
        <taxon>Agaricomycetes</taxon>
        <taxon>Sebacinales</taxon>
        <taxon>Serendipitaceae</taxon>
        <taxon>Serendipita</taxon>
    </lineage>
</organism>
<feature type="compositionally biased region" description="Basic residues" evidence="5">
    <location>
        <begin position="828"/>
        <end position="839"/>
    </location>
</feature>
<feature type="region of interest" description="Disordered" evidence="5">
    <location>
        <begin position="1255"/>
        <end position="1277"/>
    </location>
</feature>